<dbReference type="GO" id="GO:0005524">
    <property type="term" value="F:ATP binding"/>
    <property type="evidence" value="ECO:0007669"/>
    <property type="project" value="UniProtKB-KW"/>
</dbReference>
<dbReference type="GeneID" id="33355825"/>
<gene>
    <name evidence="9" type="primary">ycf46</name>
</gene>
<keyword evidence="2 9" id="KW-0150">Chloroplast</keyword>
<keyword evidence="5" id="KW-0067">ATP-binding</keyword>
<name>A0A1Z1M9U4_RHOCN</name>
<dbReference type="GO" id="GO:0009507">
    <property type="term" value="C:chloroplast"/>
    <property type="evidence" value="ECO:0007669"/>
    <property type="project" value="UniProtKB-SubCell"/>
</dbReference>
<dbReference type="PANTHER" id="PTHR42960">
    <property type="entry name" value="YCF46 PROTEIN"/>
    <property type="match status" value="1"/>
</dbReference>
<dbReference type="Pfam" id="PF00004">
    <property type="entry name" value="AAA"/>
    <property type="match status" value="1"/>
</dbReference>
<dbReference type="RefSeq" id="YP_009394029.1">
    <property type="nucleotide sequence ID" value="NC_035271.1"/>
</dbReference>
<evidence type="ECO:0000256" key="2">
    <source>
        <dbReference type="ARBA" id="ARBA00022528"/>
    </source>
</evidence>
<geneLocation type="chloroplast" evidence="9"/>
<dbReference type="Gene3D" id="3.40.50.300">
    <property type="entry name" value="P-loop containing nucleotide triphosphate hydrolases"/>
    <property type="match status" value="1"/>
</dbReference>
<dbReference type="InterPro" id="IPR003593">
    <property type="entry name" value="AAA+_ATPase"/>
</dbReference>
<evidence type="ECO:0000256" key="5">
    <source>
        <dbReference type="ARBA" id="ARBA00022840"/>
    </source>
</evidence>
<dbReference type="InterPro" id="IPR003959">
    <property type="entry name" value="ATPase_AAA_core"/>
</dbReference>
<dbReference type="SMART" id="SM00382">
    <property type="entry name" value="AAA"/>
    <property type="match status" value="1"/>
</dbReference>
<dbReference type="GO" id="GO:0016887">
    <property type="term" value="F:ATP hydrolysis activity"/>
    <property type="evidence" value="ECO:0007669"/>
    <property type="project" value="InterPro"/>
</dbReference>
<dbReference type="Gene3D" id="1.10.8.60">
    <property type="match status" value="1"/>
</dbReference>
<evidence type="ECO:0000256" key="6">
    <source>
        <dbReference type="ARBA" id="ARBA00038088"/>
    </source>
</evidence>
<evidence type="ECO:0000259" key="8">
    <source>
        <dbReference type="SMART" id="SM00382"/>
    </source>
</evidence>
<proteinExistence type="inferred from homology"/>
<dbReference type="PANTHER" id="PTHR42960:SF1">
    <property type="entry name" value="YCF46 PROTEIN"/>
    <property type="match status" value="1"/>
</dbReference>
<sequence length="487" mass="56786">MHFEKEIKKILSSNNFLVYILTTEEERLEYILKNISNKLFSEKIHVWNFIDGYTENPNQLQSSKQNPLEALEIITKYDRTNTKVFFLKDFHLFINDLSVNRKLKNLYKWLIKHNKYVVFSGTEEKIPNTLKEYITSIKLPLPNKKEIKIEIARFINNADGETNNLQNSLSIAYTGFSLNKIRQSISKLIINNISKTRIINEILKDKKEIIQQTETLEFYTEREQELDVGGLKNLKYWLKTRQAIFTENAETYGIKAPKGLLLVGVQGTGKSLSAKAISTQWKLPLLKLEISNIFGGILGESENKIRKMTEICEQISPCILWIDEIDKIFTTYTTNNDSGTTQRVTSIFLTWLSEKKENVFVVATANTINNLPIEILRKGRFDEIFFVDLPNFNERIKIFKIHLKKIRPLTWNKYNTYYLSKISRKFSGAEIEQSIINAMYLAFYEGREFTTEDIVKSIQNIIPLAITEHERISKLRRWGYSGKIKLA</sequence>
<comment type="similarity">
    <text evidence="6">Belongs to the AAA ATPase family. Highly divergent.</text>
</comment>
<dbReference type="SUPFAM" id="SSF52540">
    <property type="entry name" value="P-loop containing nucleoside triphosphate hydrolases"/>
    <property type="match status" value="1"/>
</dbReference>
<organism evidence="9">
    <name type="scientific">Rhodomela confervoides</name>
    <name type="common">Red alga</name>
    <dbReference type="NCBI Taxonomy" id="35163"/>
    <lineage>
        <taxon>Eukaryota</taxon>
        <taxon>Rhodophyta</taxon>
        <taxon>Florideophyceae</taxon>
        <taxon>Rhodymeniophycidae</taxon>
        <taxon>Ceramiales</taxon>
        <taxon>Rhodomelaceae</taxon>
        <taxon>Rhodomela</taxon>
    </lineage>
</organism>
<dbReference type="EMBL" id="MF101424">
    <property type="protein sequence ID" value="ARW62591.1"/>
    <property type="molecule type" value="Genomic_DNA"/>
</dbReference>
<comment type="subcellular location">
    <subcellularLocation>
        <location evidence="1">Plastid</location>
        <location evidence="1">Chloroplast</location>
    </subcellularLocation>
</comment>
<dbReference type="InterPro" id="IPR027417">
    <property type="entry name" value="P-loop_NTPase"/>
</dbReference>
<protein>
    <recommendedName>
        <fullName evidence="7">Uncharacterized AAA domain-containing protein ycf46</fullName>
    </recommendedName>
</protein>
<dbReference type="InterPro" id="IPR052381">
    <property type="entry name" value="AAA_domain_protein"/>
</dbReference>
<evidence type="ECO:0000256" key="3">
    <source>
        <dbReference type="ARBA" id="ARBA00022640"/>
    </source>
</evidence>
<accession>A0A1Z1M9U4</accession>
<keyword evidence="3 9" id="KW-0934">Plastid</keyword>
<evidence type="ECO:0000256" key="4">
    <source>
        <dbReference type="ARBA" id="ARBA00022741"/>
    </source>
</evidence>
<reference evidence="9" key="1">
    <citation type="journal article" date="2017" name="J. Phycol.">
        <title>Analysis of chloroplast genomes and a supermatrix inform reclassification of the Rhodomelaceae (Rhodophyta).</title>
        <authorList>
            <person name="Diaz-Tapia P."/>
            <person name="Maggs C.A."/>
            <person name="West J.A."/>
            <person name="Verbruggen H."/>
        </authorList>
    </citation>
    <scope>NUCLEOTIDE SEQUENCE</scope>
    <source>
        <strain evidence="9">PD508</strain>
    </source>
</reference>
<evidence type="ECO:0000313" key="9">
    <source>
        <dbReference type="EMBL" id="ARW62591.1"/>
    </source>
</evidence>
<dbReference type="AlphaFoldDB" id="A0A1Z1M9U4"/>
<evidence type="ECO:0000256" key="7">
    <source>
        <dbReference type="ARBA" id="ARBA00040480"/>
    </source>
</evidence>
<keyword evidence="4" id="KW-0547">Nucleotide-binding</keyword>
<evidence type="ECO:0000256" key="1">
    <source>
        <dbReference type="ARBA" id="ARBA00004229"/>
    </source>
</evidence>
<feature type="domain" description="AAA+ ATPase" evidence="8">
    <location>
        <begin position="256"/>
        <end position="391"/>
    </location>
</feature>